<name>A0AAV2MZC4_9HYME</name>
<reference evidence="1" key="1">
    <citation type="submission" date="2024-04" db="EMBL/GenBank/DDBJ databases">
        <authorList>
            <consortium name="Molecular Ecology Group"/>
        </authorList>
    </citation>
    <scope>NUCLEOTIDE SEQUENCE</scope>
</reference>
<gene>
    <name evidence="1" type="ORF">LPLAT_LOCUS9539</name>
</gene>
<dbReference type="Proteomes" id="UP001497644">
    <property type="component" value="Unassembled WGS sequence"/>
</dbReference>
<evidence type="ECO:0000313" key="1">
    <source>
        <dbReference type="EMBL" id="CAL1672633.1"/>
    </source>
</evidence>
<protein>
    <submittedName>
        <fullName evidence="1">Uncharacterized protein</fullName>
    </submittedName>
</protein>
<proteinExistence type="predicted"/>
<dbReference type="EMBL" id="CAXIPU020000753">
    <property type="protein sequence ID" value="CAL1672633.1"/>
    <property type="molecule type" value="Genomic_DNA"/>
</dbReference>
<comment type="caution">
    <text evidence="1">The sequence shown here is derived from an EMBL/GenBank/DDBJ whole genome shotgun (WGS) entry which is preliminary data.</text>
</comment>
<evidence type="ECO:0000313" key="2">
    <source>
        <dbReference type="Proteomes" id="UP001497644"/>
    </source>
</evidence>
<dbReference type="AlphaFoldDB" id="A0AAV2MZC4"/>
<keyword evidence="2" id="KW-1185">Reference proteome</keyword>
<accession>A0AAV2MZC4</accession>
<sequence>MHVEFDIDEGEAEAQQRVLLPNNIQVYECIRAQAEELADADVEHYVNGDRMIEARRIQRQILRTQFGLRNM</sequence>
<organism evidence="1 2">
    <name type="scientific">Lasius platythorax</name>
    <dbReference type="NCBI Taxonomy" id="488582"/>
    <lineage>
        <taxon>Eukaryota</taxon>
        <taxon>Metazoa</taxon>
        <taxon>Ecdysozoa</taxon>
        <taxon>Arthropoda</taxon>
        <taxon>Hexapoda</taxon>
        <taxon>Insecta</taxon>
        <taxon>Pterygota</taxon>
        <taxon>Neoptera</taxon>
        <taxon>Endopterygota</taxon>
        <taxon>Hymenoptera</taxon>
        <taxon>Apocrita</taxon>
        <taxon>Aculeata</taxon>
        <taxon>Formicoidea</taxon>
        <taxon>Formicidae</taxon>
        <taxon>Formicinae</taxon>
        <taxon>Lasius</taxon>
        <taxon>Lasius</taxon>
    </lineage>
</organism>